<gene>
    <name evidence="1" type="ORF">F5I99_07440</name>
</gene>
<sequence>MARVITQLLRIAAWFSQTVNLWLLLGHHDQTVSARCWVNRHRPGWRTAYRVINAVFFWQDDHCYTSHLQDVEFAMQIQQH</sequence>
<dbReference type="KEGG" id="nik:F5I99_07440"/>
<protein>
    <submittedName>
        <fullName evidence="1">Uncharacterized protein</fullName>
    </submittedName>
</protein>
<dbReference type="EMBL" id="CP044222">
    <property type="protein sequence ID" value="QEW06350.1"/>
    <property type="molecule type" value="Genomic_DNA"/>
</dbReference>
<dbReference type="RefSeq" id="WP_151054604.1">
    <property type="nucleotide sequence ID" value="NZ_CP044222.1"/>
</dbReference>
<evidence type="ECO:0000313" key="2">
    <source>
        <dbReference type="Proteomes" id="UP000325606"/>
    </source>
</evidence>
<dbReference type="Proteomes" id="UP000325606">
    <property type="component" value="Chromosome"/>
</dbReference>
<dbReference type="AlphaFoldDB" id="A0A5J6LCW1"/>
<organism evidence="1 2">
    <name type="scientific">Nitrincola iocasae</name>
    <dbReference type="NCBI Taxonomy" id="2614693"/>
    <lineage>
        <taxon>Bacteria</taxon>
        <taxon>Pseudomonadati</taxon>
        <taxon>Pseudomonadota</taxon>
        <taxon>Gammaproteobacteria</taxon>
        <taxon>Oceanospirillales</taxon>
        <taxon>Oceanospirillaceae</taxon>
        <taxon>Nitrincola</taxon>
    </lineage>
</organism>
<proteinExistence type="predicted"/>
<accession>A0A5J6LCW1</accession>
<name>A0A5J6LCW1_9GAMM</name>
<keyword evidence="2" id="KW-1185">Reference proteome</keyword>
<reference evidence="1 2" key="1">
    <citation type="submission" date="2019-09" db="EMBL/GenBank/DDBJ databases">
        <title>Nitrincola iocasae sp. nov., a bacterium isolated from the sediment collected at a cold seep field in South China Sea.</title>
        <authorList>
            <person name="Zhang H."/>
            <person name="Wang H."/>
            <person name="Li C."/>
        </authorList>
    </citation>
    <scope>NUCLEOTIDE SEQUENCE [LARGE SCALE GENOMIC DNA]</scope>
    <source>
        <strain evidence="1 2">KXZD1103</strain>
    </source>
</reference>
<evidence type="ECO:0000313" key="1">
    <source>
        <dbReference type="EMBL" id="QEW06350.1"/>
    </source>
</evidence>